<organism evidence="2 3">
    <name type="scientific">candidate division WWE3 bacterium RIFCSPHIGHO2_01_FULL_42_13</name>
    <dbReference type="NCBI Taxonomy" id="1802617"/>
    <lineage>
        <taxon>Bacteria</taxon>
        <taxon>Katanobacteria</taxon>
    </lineage>
</organism>
<feature type="region of interest" description="Disordered" evidence="1">
    <location>
        <begin position="1"/>
        <end position="20"/>
    </location>
</feature>
<name>A0A1F4UR70_UNCKA</name>
<reference evidence="2 3" key="1">
    <citation type="journal article" date="2016" name="Nat. Commun.">
        <title>Thousands of microbial genomes shed light on interconnected biogeochemical processes in an aquifer system.</title>
        <authorList>
            <person name="Anantharaman K."/>
            <person name="Brown C.T."/>
            <person name="Hug L.A."/>
            <person name="Sharon I."/>
            <person name="Castelle C.J."/>
            <person name="Probst A.J."/>
            <person name="Thomas B.C."/>
            <person name="Singh A."/>
            <person name="Wilkins M.J."/>
            <person name="Karaoz U."/>
            <person name="Brodie E.L."/>
            <person name="Williams K.H."/>
            <person name="Hubbard S.S."/>
            <person name="Banfield J.F."/>
        </authorList>
    </citation>
    <scope>NUCLEOTIDE SEQUENCE [LARGE SCALE GENOMIC DNA]</scope>
</reference>
<accession>A0A1F4UR70</accession>
<gene>
    <name evidence="2" type="ORF">A2886_03185</name>
</gene>
<dbReference type="Proteomes" id="UP000176608">
    <property type="component" value="Unassembled WGS sequence"/>
</dbReference>
<evidence type="ECO:0000256" key="1">
    <source>
        <dbReference type="SAM" id="MobiDB-lite"/>
    </source>
</evidence>
<dbReference type="EMBL" id="MEVA01000010">
    <property type="protein sequence ID" value="OGC47409.1"/>
    <property type="molecule type" value="Genomic_DNA"/>
</dbReference>
<comment type="caution">
    <text evidence="2">The sequence shown here is derived from an EMBL/GenBank/DDBJ whole genome shotgun (WGS) entry which is preliminary data.</text>
</comment>
<evidence type="ECO:0000313" key="2">
    <source>
        <dbReference type="EMBL" id="OGC47409.1"/>
    </source>
</evidence>
<evidence type="ECO:0000313" key="3">
    <source>
        <dbReference type="Proteomes" id="UP000176608"/>
    </source>
</evidence>
<dbReference type="AlphaFoldDB" id="A0A1F4UR70"/>
<protein>
    <submittedName>
        <fullName evidence="2">Uncharacterized protein</fullName>
    </submittedName>
</protein>
<proteinExistence type="predicted"/>
<sequence>MRHIRLERPPSPADIPLKDLPLTGQMRSKIRLAVASYSTAGGKPPLVIDNLRQLADWELAEGGDVSDVKDTAGKFIFSEEQSEDLLAVVLYHPLMQDHELRQQIQPQGPNPYEVHNVPALPATPPVPLVPADIQELMDRAPIDPATGKRDMSTLSGFLKKKLKEWEAANPTPLATPPAPTTP</sequence>